<dbReference type="Pfam" id="PF07819">
    <property type="entry name" value="PGAP1"/>
    <property type="match status" value="1"/>
</dbReference>
<evidence type="ECO:0000256" key="10">
    <source>
        <dbReference type="RuleBase" id="RU365011"/>
    </source>
</evidence>
<evidence type="ECO:0000256" key="4">
    <source>
        <dbReference type="ARBA" id="ARBA00022692"/>
    </source>
</evidence>
<protein>
    <recommendedName>
        <fullName evidence="10">GPI inositol-deacylase</fullName>
        <ecNumber evidence="10">3.1.-.-</ecNumber>
    </recommendedName>
</protein>
<evidence type="ECO:0000256" key="2">
    <source>
        <dbReference type="ARBA" id="ARBA00006931"/>
    </source>
</evidence>
<evidence type="ECO:0000256" key="3">
    <source>
        <dbReference type="ARBA" id="ARBA00022448"/>
    </source>
</evidence>
<dbReference type="Proteomes" id="UP000039865">
    <property type="component" value="Unassembled WGS sequence"/>
</dbReference>
<keyword evidence="13" id="KW-1185">Reference proteome</keyword>
<dbReference type="PANTHER" id="PTHR15495:SF7">
    <property type="entry name" value="GPI INOSITOL-DEACYLASE"/>
    <property type="match status" value="1"/>
</dbReference>
<dbReference type="GO" id="GO:0006505">
    <property type="term" value="P:GPI anchor metabolic process"/>
    <property type="evidence" value="ECO:0007669"/>
    <property type="project" value="TreeGrafter"/>
</dbReference>
<sequence>MYGWLAIVGIYVIFTSSTLYFANPDQYDVSLVEQLQYVEEVYFPKVSNYSFLNTHPHKMKFFRVLDYDIKTPEDIKQRSNTVLLPFSITVGNNADYYQITNIFNSLHNHTIFLNENQNDTHYRLMAYAFDLKELPSAFSQNILHEQAEFVSHCLKFLFQNGSIDYINMIGHSMGGVVNLLASQESDFPFEKIQMFINLCSPLSGQSPQYFNNDVEKLFEEILSKNEWALNYMKERIVHLNFHGGTRDGLIREEMTVESNRIGFKHQYQIVTTQLKNNYASIDHNSPMYNKRFLDTFVPGIVQISLKYQSDDGIEDIDSLIRELFEFQETSHKHQYFVQTKTTQNTTQVINYPEKKRAIEPIQNLSKIRIDLAAEYKSKNLTYQIYGLSDRRFDVTLRQTFKESEKQLNTVASRLYLPFNYYKATIQHLTSMDELYITMNLRSDQNILNDVQNFKPGNDQIDPKYFPLNEEKYQQIGMKILEYNSQNSLDQIDLLFYFMGINYDLSLTDKIYINRDKTISQLISTNLPLKICSSSQQPVIVEIKEHQDDKVMIQILNEESKCFWTYPNMIDNQKKGYISLEFYSLNQHSDSDVKINISPFYSQIFRQSIIDKIWIALYLSYLMGITYIFIESFTLVHVMPVVVLVLDFMKPQNITQYNLLDRNQFTILDITTIYTIATILMYAPDIAFYLVTSIALKPLKYLLNRDQKVSQRSNQILRLLLILLQGLFFLTDIHFFLVYLLPVATLVIKDDSIRYMKLFKIQVAYFVLSVDRMAIDHWRIREFIRGQYHYILNNPFQSEMRYMIIIVSASIIYCMYEDIITQNSRYKLYFPLVQNKKAQQSCFNWKVFGIYFFKFGLLIWYGLGLLNLSHRVFLFKFFELY</sequence>
<evidence type="ECO:0000313" key="12">
    <source>
        <dbReference type="EMBL" id="CDW89287.1"/>
    </source>
</evidence>
<feature type="transmembrane region" description="Helical" evidence="10">
    <location>
        <begin position="841"/>
        <end position="862"/>
    </location>
</feature>
<dbReference type="GO" id="GO:0006888">
    <property type="term" value="P:endoplasmic reticulum to Golgi vesicle-mediated transport"/>
    <property type="evidence" value="ECO:0007669"/>
    <property type="project" value="TreeGrafter"/>
</dbReference>
<evidence type="ECO:0000256" key="1">
    <source>
        <dbReference type="ARBA" id="ARBA00004477"/>
    </source>
</evidence>
<keyword evidence="6 10" id="KW-0256">Endoplasmic reticulum</keyword>
<dbReference type="InterPro" id="IPR039529">
    <property type="entry name" value="PGAP1/BST1"/>
</dbReference>
<keyword evidence="5 10" id="KW-0378">Hydrolase</keyword>
<organism evidence="12 13">
    <name type="scientific">Stylonychia lemnae</name>
    <name type="common">Ciliate</name>
    <dbReference type="NCBI Taxonomy" id="5949"/>
    <lineage>
        <taxon>Eukaryota</taxon>
        <taxon>Sar</taxon>
        <taxon>Alveolata</taxon>
        <taxon>Ciliophora</taxon>
        <taxon>Intramacronucleata</taxon>
        <taxon>Spirotrichea</taxon>
        <taxon>Stichotrichia</taxon>
        <taxon>Sporadotrichida</taxon>
        <taxon>Oxytrichidae</taxon>
        <taxon>Stylonychinae</taxon>
        <taxon>Stylonychia</taxon>
    </lineage>
</organism>
<dbReference type="InterPro" id="IPR012908">
    <property type="entry name" value="PGAP1-ab_dom-like"/>
</dbReference>
<dbReference type="EC" id="3.1.-.-" evidence="10"/>
<proteinExistence type="inferred from homology"/>
<evidence type="ECO:0000259" key="11">
    <source>
        <dbReference type="Pfam" id="PF07819"/>
    </source>
</evidence>
<dbReference type="OrthoDB" id="348976at2759"/>
<dbReference type="Gene3D" id="3.40.50.1820">
    <property type="entry name" value="alpha/beta hydrolase"/>
    <property type="match status" value="1"/>
</dbReference>
<keyword evidence="8 10" id="KW-1133">Transmembrane helix</keyword>
<keyword evidence="3 10" id="KW-0813">Transport</keyword>
<comment type="function">
    <text evidence="10">Involved in inositol deacylation of GPI-anchored proteins which plays important roles in the quality control and ER-associated degradation of GPI-anchored proteins.</text>
</comment>
<evidence type="ECO:0000313" key="13">
    <source>
        <dbReference type="Proteomes" id="UP000039865"/>
    </source>
</evidence>
<feature type="transmembrane region" description="Helical" evidence="10">
    <location>
        <begin position="715"/>
        <end position="741"/>
    </location>
</feature>
<dbReference type="PANTHER" id="PTHR15495">
    <property type="entry name" value="NEGATIVE REGULATOR OF VESICLE FORMATION-RELATED"/>
    <property type="match status" value="1"/>
</dbReference>
<evidence type="ECO:0000256" key="7">
    <source>
        <dbReference type="ARBA" id="ARBA00022927"/>
    </source>
</evidence>
<dbReference type="AlphaFoldDB" id="A0A078B7K8"/>
<dbReference type="GO" id="GO:0050185">
    <property type="term" value="F:phosphatidylinositol deacylase activity"/>
    <property type="evidence" value="ECO:0007669"/>
    <property type="project" value="TreeGrafter"/>
</dbReference>
<evidence type="ECO:0000256" key="5">
    <source>
        <dbReference type="ARBA" id="ARBA00022801"/>
    </source>
</evidence>
<name>A0A078B7K8_STYLE</name>
<accession>A0A078B7K8</accession>
<dbReference type="EMBL" id="CCKQ01017410">
    <property type="protein sequence ID" value="CDW89287.1"/>
    <property type="molecule type" value="Genomic_DNA"/>
</dbReference>
<dbReference type="GO" id="GO:0015031">
    <property type="term" value="P:protein transport"/>
    <property type="evidence" value="ECO:0007669"/>
    <property type="project" value="UniProtKB-KW"/>
</dbReference>
<keyword evidence="9 10" id="KW-0472">Membrane</keyword>
<reference evidence="12 13" key="1">
    <citation type="submission" date="2014-06" db="EMBL/GenBank/DDBJ databases">
        <authorList>
            <person name="Swart Estienne"/>
        </authorList>
    </citation>
    <scope>NUCLEOTIDE SEQUENCE [LARGE SCALE GENOMIC DNA]</scope>
    <source>
        <strain evidence="12 13">130c</strain>
    </source>
</reference>
<keyword evidence="4 10" id="KW-0812">Transmembrane</keyword>
<feature type="domain" description="GPI inositol-deacylase PGAP1-like alpha/beta" evidence="11">
    <location>
        <begin position="91"/>
        <end position="292"/>
    </location>
</feature>
<feature type="transmembrane region" description="Helical" evidence="10">
    <location>
        <begin position="666"/>
        <end position="695"/>
    </location>
</feature>
<evidence type="ECO:0000256" key="6">
    <source>
        <dbReference type="ARBA" id="ARBA00022824"/>
    </source>
</evidence>
<dbReference type="GO" id="GO:0005789">
    <property type="term" value="C:endoplasmic reticulum membrane"/>
    <property type="evidence" value="ECO:0007669"/>
    <property type="project" value="UniProtKB-SubCell"/>
</dbReference>
<comment type="similarity">
    <text evidence="2 10">Belongs to the GPI inositol-deacylase family.</text>
</comment>
<comment type="subcellular location">
    <subcellularLocation>
        <location evidence="1">Endoplasmic reticulum membrane</location>
        <topology evidence="1">Multi-pass membrane protein</topology>
    </subcellularLocation>
</comment>
<feature type="transmembrane region" description="Helical" evidence="10">
    <location>
        <begin position="612"/>
        <end position="645"/>
    </location>
</feature>
<evidence type="ECO:0000256" key="8">
    <source>
        <dbReference type="ARBA" id="ARBA00022989"/>
    </source>
</evidence>
<evidence type="ECO:0000256" key="9">
    <source>
        <dbReference type="ARBA" id="ARBA00023136"/>
    </source>
</evidence>
<dbReference type="InterPro" id="IPR029058">
    <property type="entry name" value="AB_hydrolase_fold"/>
</dbReference>
<dbReference type="InParanoid" id="A0A078B7K8"/>
<keyword evidence="7 10" id="KW-0653">Protein transport</keyword>
<dbReference type="SUPFAM" id="SSF53474">
    <property type="entry name" value="alpha/beta-Hydrolases"/>
    <property type="match status" value="1"/>
</dbReference>
<comment type="caution">
    <text evidence="10">Lacks conserved residue(s) required for the propagation of feature annotation.</text>
</comment>
<gene>
    <name evidence="12" type="primary">Contig5037.g5390</name>
    <name evidence="12" type="ORF">STYLEM_18419</name>
</gene>